<reference evidence="5 6" key="1">
    <citation type="submission" date="2022-10" db="EMBL/GenBank/DDBJ databases">
        <title>Identification of biosynthetic pathway for the production of the potent trypsin inhibitor radiosumin.</title>
        <authorList>
            <person name="Fewer D.P."/>
            <person name="Delbaje E."/>
            <person name="Ouyang X."/>
            <person name="Agostino P.D."/>
            <person name="Wahlsten M."/>
            <person name="Jokela J."/>
            <person name="Permi P."/>
            <person name="Haapaniemi E."/>
            <person name="Koistinen H."/>
        </authorList>
    </citation>
    <scope>NUCLEOTIDE SEQUENCE [LARGE SCALE GENOMIC DNA]</scope>
    <source>
        <strain evidence="5 6">NIES-515</strain>
    </source>
</reference>
<keyword evidence="6" id="KW-1185">Reference proteome</keyword>
<dbReference type="Pfam" id="PF07176">
    <property type="entry name" value="DUF1400"/>
    <property type="match status" value="1"/>
</dbReference>
<dbReference type="Pfam" id="PF03403">
    <property type="entry name" value="PAF-AH_p_II"/>
    <property type="match status" value="1"/>
</dbReference>
<name>A0ABT3AVM4_9CYAN</name>
<evidence type="ECO:0000259" key="4">
    <source>
        <dbReference type="Pfam" id="PF07176"/>
    </source>
</evidence>
<sequence length="604" mass="67484">MTQHNIDYFSQILHKKQHWLGKAIFRWRGYVNASLFGVISSVAITTPVFGADRIDFYYPPFGDFSISTNDLELFAKQGKITSDFAFYTKRAKPEQLAQLREFLQTKFNISPTLVSQFTYSPIGEKILQRLGELVQVETRQNGFYALRSTLILSAADPEGLTLINILRRYPSPSIRLNFSETINTFGQLSDLLKKRDAVVAALQQLADNTTQAQIDFSQQPDIRLAGGLSSEKITLNLRDRSRKNQSGAISERNLDVDLYLPQSRQNKTDSFPSPFPVIVISHGLAEDRNTFAYLAKHLVSYGFAVAVIEHPETNSKDFQQFLSGFASTPQATDLINRPLDVKYLLDELQRLNDSDVNLKGKFNLKQVGVIGHSLGGYTALALAGATINFQQVRKDCIPNRSLNLSVFLQCGALELQPGIYPIKDDRVKAILAFNPLSSTIFGSKGVSQIQIPTMLLASSQDIFTPPVPEQIFPFTRLPNPDKYLALIENGTHFTVEIDPPPSQTVIPVPNGLLGPDRTAAYSYVKALSVAFFETHLVNKPNYRPYLSESYARFISKAPLNLSLINSSSSEEIAQLLSKLYPQFATSNKLKIKENSKNLEKTARI</sequence>
<feature type="domain" description="DUF1400" evidence="4">
    <location>
        <begin position="51"/>
        <end position="177"/>
    </location>
</feature>
<keyword evidence="1 5" id="KW-0378">Hydrolase</keyword>
<evidence type="ECO:0000313" key="6">
    <source>
        <dbReference type="Proteomes" id="UP001526143"/>
    </source>
</evidence>
<accession>A0ABT3AVM4</accession>
<evidence type="ECO:0000256" key="2">
    <source>
        <dbReference type="ARBA" id="ARBA00022963"/>
    </source>
</evidence>
<dbReference type="EMBL" id="JAOWRF010000104">
    <property type="protein sequence ID" value="MCV3213177.1"/>
    <property type="molecule type" value="Genomic_DNA"/>
</dbReference>
<dbReference type="InterPro" id="IPR029058">
    <property type="entry name" value="AB_hydrolase_fold"/>
</dbReference>
<dbReference type="PANTHER" id="PTHR10272:SF13">
    <property type="entry name" value="POLY(ETHYLENE TEREPHTHALATE) HYDROLASE"/>
    <property type="match status" value="1"/>
</dbReference>
<evidence type="ECO:0000313" key="5">
    <source>
        <dbReference type="EMBL" id="MCV3213177.1"/>
    </source>
</evidence>
<comment type="caution">
    <text evidence="5">The sequence shown here is derived from an EMBL/GenBank/DDBJ whole genome shotgun (WGS) entry which is preliminary data.</text>
</comment>
<keyword evidence="3" id="KW-0443">Lipid metabolism</keyword>
<dbReference type="Proteomes" id="UP001526143">
    <property type="component" value="Unassembled WGS sequence"/>
</dbReference>
<proteinExistence type="predicted"/>
<dbReference type="InterPro" id="IPR010802">
    <property type="entry name" value="DUF1400"/>
</dbReference>
<dbReference type="SUPFAM" id="SSF53474">
    <property type="entry name" value="alpha/beta-Hydrolases"/>
    <property type="match status" value="1"/>
</dbReference>
<evidence type="ECO:0000256" key="3">
    <source>
        <dbReference type="ARBA" id="ARBA00023098"/>
    </source>
</evidence>
<gene>
    <name evidence="5" type="ORF">OGM63_06510</name>
</gene>
<organism evidence="5 6">
    <name type="scientific">Plectonema radiosum NIES-515</name>
    <dbReference type="NCBI Taxonomy" id="2986073"/>
    <lineage>
        <taxon>Bacteria</taxon>
        <taxon>Bacillati</taxon>
        <taxon>Cyanobacteriota</taxon>
        <taxon>Cyanophyceae</taxon>
        <taxon>Oscillatoriophycideae</taxon>
        <taxon>Oscillatoriales</taxon>
        <taxon>Microcoleaceae</taxon>
        <taxon>Plectonema</taxon>
    </lineage>
</organism>
<dbReference type="GO" id="GO:0016787">
    <property type="term" value="F:hydrolase activity"/>
    <property type="evidence" value="ECO:0007669"/>
    <property type="project" value="UniProtKB-KW"/>
</dbReference>
<dbReference type="PANTHER" id="PTHR10272">
    <property type="entry name" value="PLATELET-ACTIVATING FACTOR ACETYLHYDROLASE"/>
    <property type="match status" value="1"/>
</dbReference>
<dbReference type="Gene3D" id="3.40.50.1820">
    <property type="entry name" value="alpha/beta hydrolase"/>
    <property type="match status" value="1"/>
</dbReference>
<evidence type="ECO:0000256" key="1">
    <source>
        <dbReference type="ARBA" id="ARBA00022801"/>
    </source>
</evidence>
<keyword evidence="2" id="KW-0442">Lipid degradation</keyword>
<protein>
    <submittedName>
        <fullName evidence="5">Alpha/beta hydrolase</fullName>
    </submittedName>
</protein>